<evidence type="ECO:0000256" key="1">
    <source>
        <dbReference type="SAM" id="MobiDB-lite"/>
    </source>
</evidence>
<keyword evidence="3" id="KW-1185">Reference proteome</keyword>
<evidence type="ECO:0000313" key="3">
    <source>
        <dbReference type="Proteomes" id="UP000499080"/>
    </source>
</evidence>
<dbReference type="Proteomes" id="UP000499080">
    <property type="component" value="Unassembled WGS sequence"/>
</dbReference>
<protein>
    <submittedName>
        <fullName evidence="2">Uncharacterized protein</fullName>
    </submittedName>
</protein>
<reference evidence="2 3" key="1">
    <citation type="journal article" date="2019" name="Sci. Rep.">
        <title>Orb-weaving spider Araneus ventricosus genome elucidates the spidroin gene catalogue.</title>
        <authorList>
            <person name="Kono N."/>
            <person name="Nakamura H."/>
            <person name="Ohtoshi R."/>
            <person name="Moran D.A.P."/>
            <person name="Shinohara A."/>
            <person name="Yoshida Y."/>
            <person name="Fujiwara M."/>
            <person name="Mori M."/>
            <person name="Tomita M."/>
            <person name="Arakawa K."/>
        </authorList>
    </citation>
    <scope>NUCLEOTIDE SEQUENCE [LARGE SCALE GENOMIC DNA]</scope>
</reference>
<dbReference type="AlphaFoldDB" id="A0A4Y2EBK6"/>
<sequence>MGGGGLVVRSRPWGRKAPGPKPDPTEDHPCMEPIARQIPRRNIIKLREVSSSSSDCGSKLR</sequence>
<comment type="caution">
    <text evidence="2">The sequence shown here is derived from an EMBL/GenBank/DDBJ whole genome shotgun (WGS) entry which is preliminary data.</text>
</comment>
<feature type="region of interest" description="Disordered" evidence="1">
    <location>
        <begin position="1"/>
        <end position="61"/>
    </location>
</feature>
<dbReference type="EMBL" id="BGPR01245814">
    <property type="protein sequence ID" value="GBM25696.1"/>
    <property type="molecule type" value="Genomic_DNA"/>
</dbReference>
<gene>
    <name evidence="2" type="ORF">AVEN_75974_1</name>
</gene>
<name>A0A4Y2EBK6_ARAVE</name>
<accession>A0A4Y2EBK6</accession>
<organism evidence="2 3">
    <name type="scientific">Araneus ventricosus</name>
    <name type="common">Orbweaver spider</name>
    <name type="synonym">Epeira ventricosa</name>
    <dbReference type="NCBI Taxonomy" id="182803"/>
    <lineage>
        <taxon>Eukaryota</taxon>
        <taxon>Metazoa</taxon>
        <taxon>Ecdysozoa</taxon>
        <taxon>Arthropoda</taxon>
        <taxon>Chelicerata</taxon>
        <taxon>Arachnida</taxon>
        <taxon>Araneae</taxon>
        <taxon>Araneomorphae</taxon>
        <taxon>Entelegynae</taxon>
        <taxon>Araneoidea</taxon>
        <taxon>Araneidae</taxon>
        <taxon>Araneus</taxon>
    </lineage>
</organism>
<evidence type="ECO:0000313" key="2">
    <source>
        <dbReference type="EMBL" id="GBM25696.1"/>
    </source>
</evidence>
<feature type="compositionally biased region" description="Polar residues" evidence="1">
    <location>
        <begin position="49"/>
        <end position="61"/>
    </location>
</feature>
<feature type="non-terminal residue" evidence="2">
    <location>
        <position position="61"/>
    </location>
</feature>
<proteinExistence type="predicted"/>